<feature type="domain" description="HAT C-terminal dimerisation" evidence="1">
    <location>
        <begin position="135"/>
        <end position="200"/>
    </location>
</feature>
<comment type="caution">
    <text evidence="2">The sequence shown here is derived from an EMBL/GenBank/DDBJ whole genome shotgun (WGS) entry which is preliminary data.</text>
</comment>
<dbReference type="Pfam" id="PF05699">
    <property type="entry name" value="Dimer_Tnp_hAT"/>
    <property type="match status" value="1"/>
</dbReference>
<name>A0A1B5Z7N4_TRISU</name>
<gene>
    <name evidence="2" type="ORF">TSUD_421310</name>
</gene>
<sequence>MIAKIMGPVIKLLRIVDGDERPSMGYVYDGMQRAKNAINCMFRNKKRAYTPYTDILKARWDKHLKRDLHAAAYFFNPTFQYGNDFNDKSRVTEALIELFEVKSLCPDASKAFQEIQMYRDRKGTFGNSSVVVVAANIQPAEWWKIYGGSAPTLRKLAIRILGQTSSSSGCERNWSVFERIHTKRRNRVEHQRLNDLVYVAYN</sequence>
<reference evidence="3" key="1">
    <citation type="journal article" date="2017" name="Front. Plant Sci.">
        <title>Climate Clever Clovers: New Paradigm to Reduce the Environmental Footprint of Ruminants by Breeding Low Methanogenic Forages Utilizing Haplotype Variation.</title>
        <authorList>
            <person name="Kaur P."/>
            <person name="Appels R."/>
            <person name="Bayer P.E."/>
            <person name="Keeble-Gagnere G."/>
            <person name="Wang J."/>
            <person name="Hirakawa H."/>
            <person name="Shirasawa K."/>
            <person name="Vercoe P."/>
            <person name="Stefanova K."/>
            <person name="Durmic Z."/>
            <person name="Nichols P."/>
            <person name="Revell C."/>
            <person name="Isobe S.N."/>
            <person name="Edwards D."/>
            <person name="Erskine W."/>
        </authorList>
    </citation>
    <scope>NUCLEOTIDE SEQUENCE [LARGE SCALE GENOMIC DNA]</scope>
    <source>
        <strain evidence="3">cv. Daliak</strain>
    </source>
</reference>
<dbReference type="PANTHER" id="PTHR32166">
    <property type="entry name" value="OSJNBA0013A04.12 PROTEIN"/>
    <property type="match status" value="1"/>
</dbReference>
<dbReference type="EMBL" id="BCLP01045146">
    <property type="protein sequence ID" value="GAU10117.1"/>
    <property type="molecule type" value="Genomic_DNA"/>
</dbReference>
<dbReference type="Proteomes" id="UP000242715">
    <property type="component" value="Unassembled WGS sequence"/>
</dbReference>
<protein>
    <recommendedName>
        <fullName evidence="1">HAT C-terminal dimerisation domain-containing protein</fullName>
    </recommendedName>
</protein>
<organism evidence="2 3">
    <name type="scientific">Trifolium subterraneum</name>
    <name type="common">Subterranean clover</name>
    <dbReference type="NCBI Taxonomy" id="3900"/>
    <lineage>
        <taxon>Eukaryota</taxon>
        <taxon>Viridiplantae</taxon>
        <taxon>Streptophyta</taxon>
        <taxon>Embryophyta</taxon>
        <taxon>Tracheophyta</taxon>
        <taxon>Spermatophyta</taxon>
        <taxon>Magnoliopsida</taxon>
        <taxon>eudicotyledons</taxon>
        <taxon>Gunneridae</taxon>
        <taxon>Pentapetalae</taxon>
        <taxon>rosids</taxon>
        <taxon>fabids</taxon>
        <taxon>Fabales</taxon>
        <taxon>Fabaceae</taxon>
        <taxon>Papilionoideae</taxon>
        <taxon>50 kb inversion clade</taxon>
        <taxon>NPAAA clade</taxon>
        <taxon>Hologalegina</taxon>
        <taxon>IRL clade</taxon>
        <taxon>Trifolieae</taxon>
        <taxon>Trifolium</taxon>
    </lineage>
</organism>
<dbReference type="AlphaFoldDB" id="A0A1B5Z7N4"/>
<dbReference type="SUPFAM" id="SSF53098">
    <property type="entry name" value="Ribonuclease H-like"/>
    <property type="match status" value="1"/>
</dbReference>
<dbReference type="GO" id="GO:0046983">
    <property type="term" value="F:protein dimerization activity"/>
    <property type="evidence" value="ECO:0007669"/>
    <property type="project" value="InterPro"/>
</dbReference>
<evidence type="ECO:0000259" key="1">
    <source>
        <dbReference type="Pfam" id="PF05699"/>
    </source>
</evidence>
<dbReference type="PANTHER" id="PTHR32166:SF121">
    <property type="entry name" value="DUF659 DOMAIN-CONTAINING PROTEIN"/>
    <property type="match status" value="1"/>
</dbReference>
<dbReference type="InterPro" id="IPR008906">
    <property type="entry name" value="HATC_C_dom"/>
</dbReference>
<dbReference type="OrthoDB" id="2013475at2759"/>
<evidence type="ECO:0000313" key="2">
    <source>
        <dbReference type="EMBL" id="GAU10117.1"/>
    </source>
</evidence>
<proteinExistence type="predicted"/>
<dbReference type="InterPro" id="IPR012337">
    <property type="entry name" value="RNaseH-like_sf"/>
</dbReference>
<evidence type="ECO:0000313" key="3">
    <source>
        <dbReference type="Proteomes" id="UP000242715"/>
    </source>
</evidence>
<keyword evidence="3" id="KW-1185">Reference proteome</keyword>
<accession>A0A1B5Z7N4</accession>